<feature type="compositionally biased region" description="Basic and acidic residues" evidence="1">
    <location>
        <begin position="92"/>
        <end position="113"/>
    </location>
</feature>
<keyword evidence="3" id="KW-1185">Reference proteome</keyword>
<gene>
    <name evidence="2" type="ORF">AYBTSS11_LOCUS26591</name>
</gene>
<dbReference type="PANTHER" id="PTHR34283">
    <property type="entry name" value="PROTEIN RESPONSE TO LOW SULFUR 1"/>
    <property type="match status" value="1"/>
</dbReference>
<dbReference type="GO" id="GO:0098869">
    <property type="term" value="P:cellular oxidant detoxification"/>
    <property type="evidence" value="ECO:0007669"/>
    <property type="project" value="InterPro"/>
</dbReference>
<evidence type="ECO:0000313" key="2">
    <source>
        <dbReference type="EMBL" id="CAJ1974511.1"/>
    </source>
</evidence>
<feature type="region of interest" description="Disordered" evidence="1">
    <location>
        <begin position="84"/>
        <end position="113"/>
    </location>
</feature>
<sequence>MLCDWLTRLSSNASLICDRYSGSGGCKGCRQTQHGECGGGQDAHYGFEGYNRLSEHAVKLAKPCNMALTMMAAIGIGTGKQEKKMLSAPAESELKKRNEELEKDLRASREREEQMKRELQSAMERLRVAEEAEERLCSQLGELEAESVYQARDYHAQIVSLMEQLSRTQSLLLKTSASSIPLPSSS</sequence>
<evidence type="ECO:0000256" key="1">
    <source>
        <dbReference type="SAM" id="MobiDB-lite"/>
    </source>
</evidence>
<proteinExistence type="predicted"/>
<organism evidence="2 3">
    <name type="scientific">Sphenostylis stenocarpa</name>
    <dbReference type="NCBI Taxonomy" id="92480"/>
    <lineage>
        <taxon>Eukaryota</taxon>
        <taxon>Viridiplantae</taxon>
        <taxon>Streptophyta</taxon>
        <taxon>Embryophyta</taxon>
        <taxon>Tracheophyta</taxon>
        <taxon>Spermatophyta</taxon>
        <taxon>Magnoliopsida</taxon>
        <taxon>eudicotyledons</taxon>
        <taxon>Gunneridae</taxon>
        <taxon>Pentapetalae</taxon>
        <taxon>rosids</taxon>
        <taxon>fabids</taxon>
        <taxon>Fabales</taxon>
        <taxon>Fabaceae</taxon>
        <taxon>Papilionoideae</taxon>
        <taxon>50 kb inversion clade</taxon>
        <taxon>NPAAA clade</taxon>
        <taxon>indigoferoid/millettioid clade</taxon>
        <taxon>Phaseoleae</taxon>
        <taxon>Sphenostylis</taxon>
    </lineage>
</organism>
<evidence type="ECO:0000313" key="3">
    <source>
        <dbReference type="Proteomes" id="UP001189624"/>
    </source>
</evidence>
<accession>A0AA86VQN7</accession>
<reference evidence="2" key="1">
    <citation type="submission" date="2023-10" db="EMBL/GenBank/DDBJ databases">
        <authorList>
            <person name="Domelevo Entfellner J.-B."/>
        </authorList>
    </citation>
    <scope>NUCLEOTIDE SEQUENCE</scope>
</reference>
<dbReference type="InterPro" id="IPR039282">
    <property type="entry name" value="LSU"/>
</dbReference>
<dbReference type="Gramene" id="rna-AYBTSS11_LOCUS26591">
    <property type="protein sequence ID" value="CAJ1974511.1"/>
    <property type="gene ID" value="gene-AYBTSS11_LOCUS26591"/>
</dbReference>
<name>A0AA86VQN7_9FABA</name>
<dbReference type="PANTHER" id="PTHR34283:SF1">
    <property type="entry name" value="PROTEIN RESPONSE TO LOW SULFUR 1"/>
    <property type="match status" value="1"/>
</dbReference>
<dbReference type="AlphaFoldDB" id="A0AA86VQN7"/>
<protein>
    <submittedName>
        <fullName evidence="2">Uncharacterized protein</fullName>
    </submittedName>
</protein>
<dbReference type="Pfam" id="PF24980">
    <property type="entry name" value="LSU"/>
    <property type="match status" value="1"/>
</dbReference>
<dbReference type="EMBL" id="OY731406">
    <property type="protein sequence ID" value="CAJ1974511.1"/>
    <property type="molecule type" value="Genomic_DNA"/>
</dbReference>
<dbReference type="Proteomes" id="UP001189624">
    <property type="component" value="Chromosome 9"/>
</dbReference>